<dbReference type="Pfam" id="PF00155">
    <property type="entry name" value="Aminotran_1_2"/>
    <property type="match status" value="1"/>
</dbReference>
<comment type="similarity">
    <text evidence="2">Belongs to the class-I pyridoxal-phosphate-dependent aminotransferase family.</text>
</comment>
<dbReference type="Gene3D" id="3.90.1150.10">
    <property type="entry name" value="Aspartate Aminotransferase, domain 1"/>
    <property type="match status" value="1"/>
</dbReference>
<accession>A0A316FCU8</accession>
<evidence type="ECO:0000313" key="8">
    <source>
        <dbReference type="Proteomes" id="UP000245790"/>
    </source>
</evidence>
<dbReference type="GO" id="GO:0030170">
    <property type="term" value="F:pyridoxal phosphate binding"/>
    <property type="evidence" value="ECO:0007669"/>
    <property type="project" value="InterPro"/>
</dbReference>
<proteinExistence type="inferred from homology"/>
<evidence type="ECO:0000313" key="7">
    <source>
        <dbReference type="EMBL" id="PWK44431.1"/>
    </source>
</evidence>
<dbReference type="RefSeq" id="WP_109764991.1">
    <property type="nucleotide sequence ID" value="NZ_QGGU01000015.1"/>
</dbReference>
<dbReference type="InterPro" id="IPR004839">
    <property type="entry name" value="Aminotransferase_I/II_large"/>
</dbReference>
<dbReference type="NCBIfam" id="NF006569">
    <property type="entry name" value="PRK09082.1"/>
    <property type="match status" value="1"/>
</dbReference>
<evidence type="ECO:0000256" key="1">
    <source>
        <dbReference type="ARBA" id="ARBA00001933"/>
    </source>
</evidence>
<comment type="caution">
    <text evidence="7">The sequence shown here is derived from an EMBL/GenBank/DDBJ whole genome shotgun (WGS) entry which is preliminary data.</text>
</comment>
<name>A0A316FCU8_9GAMM</name>
<dbReference type="SUPFAM" id="SSF53383">
    <property type="entry name" value="PLP-dependent transferases"/>
    <property type="match status" value="1"/>
</dbReference>
<keyword evidence="4 7" id="KW-0808">Transferase</keyword>
<keyword evidence="5" id="KW-0663">Pyridoxal phosphate</keyword>
<sequence length="381" mass="42926">MVQVESKLPDVGTTIFTTMSQLAQQHNALNLSQGFPDFDGHPYLKQRVTHYIEQGLNQYCPMSGYPALTAQIALKTQQCYQRSVDAASEVTVTSGATEALFAAIHAVVKAGDEVIVFDPAYDSYDPAIRLAGATPVHIPLAEDFSIDFALLDKHLTHKTSMIIINSPHNPTGTVLSKADMQQLEQRVIAEKLYLLSDEVYEHIIFDGEQHQSVNRFAELAKRSFIVSSFGKTFHTTGWKVGYCIAPPALTVELRKVHQYLTFCTVTPIQAALADMLAQHPEHYQQLPEFYQQKRDYLRNALVDSAFELLPCKGTYFQLVRYNKVSNKSELEFARWMTEQVGVASIPISVFYKQLTEQHLVRLCFAKNEQTIDQAAEKLCQL</sequence>
<evidence type="ECO:0000256" key="2">
    <source>
        <dbReference type="ARBA" id="ARBA00007441"/>
    </source>
</evidence>
<dbReference type="InterPro" id="IPR015424">
    <property type="entry name" value="PyrdxlP-dep_Trfase"/>
</dbReference>
<protein>
    <submittedName>
        <fullName evidence="7">2-keto-4-methylthiobutyrate aminotransferase</fullName>
    </submittedName>
</protein>
<dbReference type="PANTHER" id="PTHR43807">
    <property type="entry name" value="FI04487P"/>
    <property type="match status" value="1"/>
</dbReference>
<dbReference type="EMBL" id="QGGU01000015">
    <property type="protein sequence ID" value="PWK44431.1"/>
    <property type="molecule type" value="Genomic_DNA"/>
</dbReference>
<feature type="domain" description="Aminotransferase class I/classII large" evidence="6">
    <location>
        <begin position="28"/>
        <end position="378"/>
    </location>
</feature>
<organism evidence="7 8">
    <name type="scientific">Pleionea mediterranea</name>
    <dbReference type="NCBI Taxonomy" id="523701"/>
    <lineage>
        <taxon>Bacteria</taxon>
        <taxon>Pseudomonadati</taxon>
        <taxon>Pseudomonadota</taxon>
        <taxon>Gammaproteobacteria</taxon>
        <taxon>Oceanospirillales</taxon>
        <taxon>Pleioneaceae</taxon>
        <taxon>Pleionea</taxon>
    </lineage>
</organism>
<dbReference type="GO" id="GO:0005737">
    <property type="term" value="C:cytoplasm"/>
    <property type="evidence" value="ECO:0007669"/>
    <property type="project" value="TreeGrafter"/>
</dbReference>
<keyword evidence="3 7" id="KW-0032">Aminotransferase</keyword>
<reference evidence="7 8" key="1">
    <citation type="submission" date="2018-05" db="EMBL/GenBank/DDBJ databases">
        <title>Genomic Encyclopedia of Type Strains, Phase IV (KMG-IV): sequencing the most valuable type-strain genomes for metagenomic binning, comparative biology and taxonomic classification.</title>
        <authorList>
            <person name="Goeker M."/>
        </authorList>
    </citation>
    <scope>NUCLEOTIDE SEQUENCE [LARGE SCALE GENOMIC DNA]</scope>
    <source>
        <strain evidence="7 8">DSM 25350</strain>
    </source>
</reference>
<evidence type="ECO:0000256" key="3">
    <source>
        <dbReference type="ARBA" id="ARBA00022576"/>
    </source>
</evidence>
<dbReference type="Gene3D" id="3.40.640.10">
    <property type="entry name" value="Type I PLP-dependent aspartate aminotransferase-like (Major domain)"/>
    <property type="match status" value="1"/>
</dbReference>
<evidence type="ECO:0000256" key="4">
    <source>
        <dbReference type="ARBA" id="ARBA00022679"/>
    </source>
</evidence>
<comment type="cofactor">
    <cofactor evidence="1">
        <name>pyridoxal 5'-phosphate</name>
        <dbReference type="ChEBI" id="CHEBI:597326"/>
    </cofactor>
</comment>
<dbReference type="CDD" id="cd00609">
    <property type="entry name" value="AAT_like"/>
    <property type="match status" value="1"/>
</dbReference>
<dbReference type="PANTHER" id="PTHR43807:SF20">
    <property type="entry name" value="FI04487P"/>
    <property type="match status" value="1"/>
</dbReference>
<dbReference type="InterPro" id="IPR051326">
    <property type="entry name" value="Kynurenine-oxoglutarate_AT"/>
</dbReference>
<dbReference type="GO" id="GO:0016212">
    <property type="term" value="F:kynurenine-oxoglutarate transaminase activity"/>
    <property type="evidence" value="ECO:0007669"/>
    <property type="project" value="TreeGrafter"/>
</dbReference>
<dbReference type="OrthoDB" id="9763453at2"/>
<dbReference type="FunFam" id="3.40.640.10:FF:000033">
    <property type="entry name" value="Aspartate aminotransferase"/>
    <property type="match status" value="1"/>
</dbReference>
<dbReference type="InterPro" id="IPR015422">
    <property type="entry name" value="PyrdxlP-dep_Trfase_small"/>
</dbReference>
<dbReference type="AlphaFoldDB" id="A0A316FCU8"/>
<gene>
    <name evidence="7" type="ORF">C8D97_11533</name>
</gene>
<dbReference type="Proteomes" id="UP000245790">
    <property type="component" value="Unassembled WGS sequence"/>
</dbReference>
<evidence type="ECO:0000256" key="5">
    <source>
        <dbReference type="ARBA" id="ARBA00022898"/>
    </source>
</evidence>
<dbReference type="InterPro" id="IPR015421">
    <property type="entry name" value="PyrdxlP-dep_Trfase_major"/>
</dbReference>
<evidence type="ECO:0000259" key="6">
    <source>
        <dbReference type="Pfam" id="PF00155"/>
    </source>
</evidence>
<keyword evidence="8" id="KW-1185">Reference proteome</keyword>